<dbReference type="Pfam" id="PF26328">
    <property type="entry name" value="YolC_YozM"/>
    <property type="match status" value="1"/>
</dbReference>
<dbReference type="RefSeq" id="WP_191696906.1">
    <property type="nucleotide sequence ID" value="NZ_JACSQO010000002.1"/>
</dbReference>
<dbReference type="InterPro" id="IPR058995">
    <property type="entry name" value="YolC/YozM-like"/>
</dbReference>
<evidence type="ECO:0000313" key="2">
    <source>
        <dbReference type="Proteomes" id="UP000640786"/>
    </source>
</evidence>
<comment type="caution">
    <text evidence="1">The sequence shown here is derived from an EMBL/GenBank/DDBJ whole genome shotgun (WGS) entry which is preliminary data.</text>
</comment>
<reference evidence="1 2" key="1">
    <citation type="submission" date="2020-08" db="EMBL/GenBank/DDBJ databases">
        <title>A Genomic Blueprint of the Chicken Gut Microbiome.</title>
        <authorList>
            <person name="Gilroy R."/>
            <person name="Ravi A."/>
            <person name="Getino M."/>
            <person name="Pursley I."/>
            <person name="Horton D.L."/>
            <person name="Alikhan N.-F."/>
            <person name="Baker D."/>
            <person name="Gharbi K."/>
            <person name="Hall N."/>
            <person name="Watson M."/>
            <person name="Adriaenssens E.M."/>
            <person name="Foster-Nyarko E."/>
            <person name="Jarju S."/>
            <person name="Secka A."/>
            <person name="Antonio M."/>
            <person name="Oren A."/>
            <person name="Chaudhuri R."/>
            <person name="La Ragione R.M."/>
            <person name="Hildebrand F."/>
            <person name="Pallen M.J."/>
        </authorList>
    </citation>
    <scope>NUCLEOTIDE SEQUENCE [LARGE SCALE GENOMIC DNA]</scope>
    <source>
        <strain evidence="1 2">Sa2BUA9</strain>
    </source>
</reference>
<name>A0ABR8R845_9BACI</name>
<dbReference type="EMBL" id="JACSQO010000002">
    <property type="protein sequence ID" value="MBD7943969.1"/>
    <property type="molecule type" value="Genomic_DNA"/>
</dbReference>
<dbReference type="Proteomes" id="UP000640786">
    <property type="component" value="Unassembled WGS sequence"/>
</dbReference>
<protein>
    <recommendedName>
        <fullName evidence="3">DUF3139 domain-containing protein</fullName>
    </recommendedName>
</protein>
<keyword evidence="2" id="KW-1185">Reference proteome</keyword>
<organism evidence="1 2">
    <name type="scientific">Psychrobacillus faecigallinarum</name>
    <dbReference type="NCBI Taxonomy" id="2762235"/>
    <lineage>
        <taxon>Bacteria</taxon>
        <taxon>Bacillati</taxon>
        <taxon>Bacillota</taxon>
        <taxon>Bacilli</taxon>
        <taxon>Bacillales</taxon>
        <taxon>Bacillaceae</taxon>
        <taxon>Psychrobacillus</taxon>
    </lineage>
</organism>
<sequence length="104" mass="11980">MKKVIIGLCIFVTTGLILFIIQDEFIGNENANSIDEMFSGQIFDDAKEKFTVHAIGLSPEEKIFTVRIEKTQYKEQAEEYFRDILDSRDMKSYGLEVFADDLTL</sequence>
<gene>
    <name evidence="1" type="ORF">H9650_07535</name>
</gene>
<evidence type="ECO:0008006" key="3">
    <source>
        <dbReference type="Google" id="ProtNLM"/>
    </source>
</evidence>
<accession>A0ABR8R845</accession>
<proteinExistence type="predicted"/>
<evidence type="ECO:0000313" key="1">
    <source>
        <dbReference type="EMBL" id="MBD7943969.1"/>
    </source>
</evidence>